<dbReference type="InterPro" id="IPR056423">
    <property type="entry name" value="BACK_BPM_SPOP"/>
</dbReference>
<dbReference type="InterPro" id="IPR002083">
    <property type="entry name" value="MATH/TRAF_dom"/>
</dbReference>
<dbReference type="InterPro" id="IPR000210">
    <property type="entry name" value="BTB/POZ_dom"/>
</dbReference>
<dbReference type="InterPro" id="IPR045005">
    <property type="entry name" value="BPM1-6"/>
</dbReference>
<dbReference type="Proteomes" id="UP000636709">
    <property type="component" value="Unassembled WGS sequence"/>
</dbReference>
<dbReference type="GO" id="GO:0016567">
    <property type="term" value="P:protein ubiquitination"/>
    <property type="evidence" value="ECO:0007669"/>
    <property type="project" value="InterPro"/>
</dbReference>
<evidence type="ECO:0000259" key="4">
    <source>
        <dbReference type="PROSITE" id="PS50144"/>
    </source>
</evidence>
<feature type="domain" description="BTB" evidence="3">
    <location>
        <begin position="178"/>
        <end position="246"/>
    </location>
</feature>
<dbReference type="CDD" id="cd00121">
    <property type="entry name" value="MATH"/>
    <property type="match status" value="1"/>
</dbReference>
<dbReference type="Gene3D" id="2.60.210.10">
    <property type="entry name" value="Apoptosis, Tumor Necrosis Factor Receptor Associated Protein 2, Chain A"/>
    <property type="match status" value="1"/>
</dbReference>
<feature type="domain" description="MATH" evidence="4">
    <location>
        <begin position="16"/>
        <end position="143"/>
    </location>
</feature>
<dbReference type="PANTHER" id="PTHR26379:SF488">
    <property type="entry name" value="OS04G0625400 PROTEIN"/>
    <property type="match status" value="1"/>
</dbReference>
<dbReference type="CDD" id="cd18280">
    <property type="entry name" value="BTB_POZ_BPM_plant"/>
    <property type="match status" value="1"/>
</dbReference>
<organism evidence="5 6">
    <name type="scientific">Digitaria exilis</name>
    <dbReference type="NCBI Taxonomy" id="1010633"/>
    <lineage>
        <taxon>Eukaryota</taxon>
        <taxon>Viridiplantae</taxon>
        <taxon>Streptophyta</taxon>
        <taxon>Embryophyta</taxon>
        <taxon>Tracheophyta</taxon>
        <taxon>Spermatophyta</taxon>
        <taxon>Magnoliopsida</taxon>
        <taxon>Liliopsida</taxon>
        <taxon>Poales</taxon>
        <taxon>Poaceae</taxon>
        <taxon>PACMAD clade</taxon>
        <taxon>Panicoideae</taxon>
        <taxon>Panicodae</taxon>
        <taxon>Paniceae</taxon>
        <taxon>Anthephorinae</taxon>
        <taxon>Digitaria</taxon>
    </lineage>
</organism>
<evidence type="ECO:0000259" key="3">
    <source>
        <dbReference type="PROSITE" id="PS50097"/>
    </source>
</evidence>
<dbReference type="SMART" id="SM00225">
    <property type="entry name" value="BTB"/>
    <property type="match status" value="1"/>
</dbReference>
<evidence type="ECO:0000313" key="5">
    <source>
        <dbReference type="EMBL" id="KAF8649694.1"/>
    </source>
</evidence>
<dbReference type="InterPro" id="IPR011333">
    <property type="entry name" value="SKP1/BTB/POZ_sf"/>
</dbReference>
<protein>
    <submittedName>
        <fullName evidence="5">Uncharacterized protein</fullName>
    </submittedName>
</protein>
<dbReference type="PANTHER" id="PTHR26379">
    <property type="entry name" value="BTB/POZ AND MATH DOMAIN-CONTAINING PROTEIN 1"/>
    <property type="match status" value="1"/>
</dbReference>
<dbReference type="SUPFAM" id="SSF49599">
    <property type="entry name" value="TRAF domain-like"/>
    <property type="match status" value="1"/>
</dbReference>
<comment type="pathway">
    <text evidence="1">Protein modification; protein ubiquitination.</text>
</comment>
<evidence type="ECO:0000256" key="1">
    <source>
        <dbReference type="ARBA" id="ARBA00004906"/>
    </source>
</evidence>
<name>A0A835AC48_9POAL</name>
<dbReference type="EMBL" id="JACEFO010002753">
    <property type="protein sequence ID" value="KAF8649694.1"/>
    <property type="molecule type" value="Genomic_DNA"/>
</dbReference>
<proteinExistence type="inferred from homology"/>
<dbReference type="PROSITE" id="PS50144">
    <property type="entry name" value="MATH"/>
    <property type="match status" value="1"/>
</dbReference>
<keyword evidence="6" id="KW-1185">Reference proteome</keyword>
<gene>
    <name evidence="5" type="ORF">HU200_064235</name>
</gene>
<evidence type="ECO:0000256" key="2">
    <source>
        <dbReference type="ARBA" id="ARBA00010846"/>
    </source>
</evidence>
<sequence length="346" mass="37240">MAIPETSSSCVTEGFTAAHNFKVSNFPLLQGMGIGQFVSSRNFSVGGCSWNIRLYPDGDAAEEAKGHVSAFLSPQGGQGEEGVRVKFTLTALGKDGNVASQKSTDHTIDESIGGWGWLKFMDEPTLQSLLRSNNKGFTIRCVVTVIKAPRIEDVRSIVVPESNVLQHFAGMLEDMETADVTFTVGGEVFAAHGCVLAARSPVFRAEIFGPAMKEKATRRVEVEDMEPSIFRALLHFVYTDSLPEDAGDGNVPMQHLLVAADRYGLDRLRLLCEVKMCDGIDVETVSTTLALAEQHRCVQLKKACLQFIASGGVLAAVKGSNGFKHLAASCPSVVLEILDEISSLGV</sequence>
<comment type="caution">
    <text evidence="5">The sequence shown here is derived from an EMBL/GenBank/DDBJ whole genome shotgun (WGS) entry which is preliminary data.</text>
</comment>
<evidence type="ECO:0000313" key="6">
    <source>
        <dbReference type="Proteomes" id="UP000636709"/>
    </source>
</evidence>
<dbReference type="Gramene" id="Dexi7A01G0019490.1">
    <property type="protein sequence ID" value="Dexi7A01G0019490.1:cds"/>
    <property type="gene ID" value="Dexi7A01G0019490"/>
</dbReference>
<comment type="similarity">
    <text evidence="2">Belongs to the Tdpoz family.</text>
</comment>
<dbReference type="PROSITE" id="PS50097">
    <property type="entry name" value="BTB"/>
    <property type="match status" value="1"/>
</dbReference>
<dbReference type="Gene3D" id="1.25.40.420">
    <property type="match status" value="1"/>
</dbReference>
<dbReference type="Pfam" id="PF24570">
    <property type="entry name" value="BACK_BPM_SPOP"/>
    <property type="match status" value="1"/>
</dbReference>
<dbReference type="Pfam" id="PF22486">
    <property type="entry name" value="MATH_2"/>
    <property type="match status" value="1"/>
</dbReference>
<accession>A0A835AC48</accession>
<dbReference type="AlphaFoldDB" id="A0A835AC48"/>
<dbReference type="OrthoDB" id="680117at2759"/>
<dbReference type="InterPro" id="IPR008974">
    <property type="entry name" value="TRAF-like"/>
</dbReference>
<dbReference type="SMART" id="SM00061">
    <property type="entry name" value="MATH"/>
    <property type="match status" value="1"/>
</dbReference>
<reference evidence="5" key="1">
    <citation type="submission" date="2020-07" db="EMBL/GenBank/DDBJ databases">
        <title>Genome sequence and genetic diversity analysis of an under-domesticated orphan crop, white fonio (Digitaria exilis).</title>
        <authorList>
            <person name="Bennetzen J.L."/>
            <person name="Chen S."/>
            <person name="Ma X."/>
            <person name="Wang X."/>
            <person name="Yssel A.E.J."/>
            <person name="Chaluvadi S.R."/>
            <person name="Johnson M."/>
            <person name="Gangashetty P."/>
            <person name="Hamidou F."/>
            <person name="Sanogo M.D."/>
            <person name="Zwaenepoel A."/>
            <person name="Wallace J."/>
            <person name="Van De Peer Y."/>
            <person name="Van Deynze A."/>
        </authorList>
    </citation>
    <scope>NUCLEOTIDE SEQUENCE</scope>
    <source>
        <tissue evidence="5">Leaves</tissue>
    </source>
</reference>
<dbReference type="Gene3D" id="3.30.710.10">
    <property type="entry name" value="Potassium Channel Kv1.1, Chain A"/>
    <property type="match status" value="1"/>
</dbReference>
<dbReference type="SUPFAM" id="SSF54695">
    <property type="entry name" value="POZ domain"/>
    <property type="match status" value="1"/>
</dbReference>
<dbReference type="Pfam" id="PF00651">
    <property type="entry name" value="BTB"/>
    <property type="match status" value="1"/>
</dbReference>